<organism evidence="3 4">
    <name type="scientific">Adlercreutzia faecimuris</name>
    <dbReference type="NCBI Taxonomy" id="2897341"/>
    <lineage>
        <taxon>Bacteria</taxon>
        <taxon>Bacillati</taxon>
        <taxon>Actinomycetota</taxon>
        <taxon>Coriobacteriia</taxon>
        <taxon>Eggerthellales</taxon>
        <taxon>Eggerthellaceae</taxon>
        <taxon>Adlercreutzia</taxon>
    </lineage>
</organism>
<reference evidence="3" key="1">
    <citation type="submission" date="2021-11" db="EMBL/GenBank/DDBJ databases">
        <title>A Novel Adlercreutzia Species, isolated from a Allomyrina dichotoma larva feces.</title>
        <authorList>
            <person name="Suh M.K."/>
        </authorList>
    </citation>
    <scope>NUCLEOTIDE SEQUENCE</scope>
    <source>
        <strain evidence="3">JBNU-10</strain>
    </source>
</reference>
<dbReference type="CDD" id="cd01949">
    <property type="entry name" value="GGDEF"/>
    <property type="match status" value="1"/>
</dbReference>
<dbReference type="Pfam" id="PF00990">
    <property type="entry name" value="GGDEF"/>
    <property type="match status" value="1"/>
</dbReference>
<dbReference type="RefSeq" id="WP_242162614.1">
    <property type="nucleotide sequence ID" value="NZ_JAJMLW010000001.1"/>
</dbReference>
<dbReference type="EMBL" id="JAJMLW010000001">
    <property type="protein sequence ID" value="MCI2240928.1"/>
    <property type="molecule type" value="Genomic_DNA"/>
</dbReference>
<keyword evidence="3" id="KW-0808">Transferase</keyword>
<dbReference type="PANTHER" id="PTHR44757">
    <property type="entry name" value="DIGUANYLATE CYCLASE DGCP"/>
    <property type="match status" value="1"/>
</dbReference>
<name>A0ABS9WDI8_9ACTN</name>
<keyword evidence="4" id="KW-1185">Reference proteome</keyword>
<dbReference type="InterPro" id="IPR000160">
    <property type="entry name" value="GGDEF_dom"/>
</dbReference>
<dbReference type="CDD" id="cd00130">
    <property type="entry name" value="PAS"/>
    <property type="match status" value="1"/>
</dbReference>
<proteinExistence type="predicted"/>
<dbReference type="Proteomes" id="UP001430755">
    <property type="component" value="Unassembled WGS sequence"/>
</dbReference>
<dbReference type="PROSITE" id="PS50887">
    <property type="entry name" value="GGDEF"/>
    <property type="match status" value="1"/>
</dbReference>
<dbReference type="NCBIfam" id="TIGR00229">
    <property type="entry name" value="sensory_box"/>
    <property type="match status" value="1"/>
</dbReference>
<evidence type="ECO:0000313" key="4">
    <source>
        <dbReference type="Proteomes" id="UP001430755"/>
    </source>
</evidence>
<protein>
    <submittedName>
        <fullName evidence="3">Diguanylate cyclase</fullName>
        <ecNumber evidence="3">2.7.7.65</ecNumber>
    </submittedName>
</protein>
<dbReference type="InterPro" id="IPR000014">
    <property type="entry name" value="PAS"/>
</dbReference>
<feature type="domain" description="GGDEF" evidence="2">
    <location>
        <begin position="311"/>
        <end position="446"/>
    </location>
</feature>
<dbReference type="Pfam" id="PF08447">
    <property type="entry name" value="PAS_3"/>
    <property type="match status" value="1"/>
</dbReference>
<dbReference type="SMART" id="SM00267">
    <property type="entry name" value="GGDEF"/>
    <property type="match status" value="1"/>
</dbReference>
<gene>
    <name evidence="3" type="ORF">LPT13_00970</name>
</gene>
<dbReference type="InterPro" id="IPR001610">
    <property type="entry name" value="PAC"/>
</dbReference>
<dbReference type="InterPro" id="IPR013655">
    <property type="entry name" value="PAS_fold_3"/>
</dbReference>
<dbReference type="EC" id="2.7.7.65" evidence="3"/>
<evidence type="ECO:0000313" key="3">
    <source>
        <dbReference type="EMBL" id="MCI2240928.1"/>
    </source>
</evidence>
<dbReference type="InterPro" id="IPR052155">
    <property type="entry name" value="Biofilm_reg_signaling"/>
</dbReference>
<keyword evidence="3" id="KW-0548">Nucleotidyltransferase</keyword>
<dbReference type="GO" id="GO:0052621">
    <property type="term" value="F:diguanylate cyclase activity"/>
    <property type="evidence" value="ECO:0007669"/>
    <property type="project" value="UniProtKB-EC"/>
</dbReference>
<dbReference type="NCBIfam" id="TIGR00254">
    <property type="entry name" value="GGDEF"/>
    <property type="match status" value="1"/>
</dbReference>
<dbReference type="InterPro" id="IPR000700">
    <property type="entry name" value="PAS-assoc_C"/>
</dbReference>
<dbReference type="PROSITE" id="PS50113">
    <property type="entry name" value="PAC"/>
    <property type="match status" value="1"/>
</dbReference>
<sequence>MTVFHRLSKGADGEMNEEVVNAEVSREFLERIPGGLFRYRAEGERAGQIDYVSKDLLTMFGCETYDEFVALTGCLFSGIVHPDDRARVDREIDEQIARGDVDQVTYRLNRVDGETVWVDDRGRFVRDSDGTAWFYVTLVDITEKVSYQHQMERGNERLEILTALSNDVVFDVDCPSGATEVFGDFEGRFGRKPQMPDLVLRRRCQGECCLDISCFDIEPMMQRVTQGSFVECETSILDSDEQPIWFRYQSFVQFDENGNPVRHVGRLLDTHEMVLRENQFRRKAEHDSLTQLYNREAATTRIEEFLAEEEGPCSFFIIDVDDFKHINDRFGHPEGDRVLREIGSFLGKVMRKEDVVARFGGDEFTIFAKGLGPGPAIENILARIAKGPSVGDGDGDACGCVMPTLSIGAVTCPTPGKTFDEIYQAADETLYEAKRAGKAQAKLRVLE</sequence>
<feature type="domain" description="PAC" evidence="1">
    <location>
        <begin position="102"/>
        <end position="153"/>
    </location>
</feature>
<comment type="caution">
    <text evidence="3">The sequence shown here is derived from an EMBL/GenBank/DDBJ whole genome shotgun (WGS) entry which is preliminary data.</text>
</comment>
<dbReference type="SMART" id="SM00086">
    <property type="entry name" value="PAC"/>
    <property type="match status" value="2"/>
</dbReference>
<evidence type="ECO:0000259" key="1">
    <source>
        <dbReference type="PROSITE" id="PS50113"/>
    </source>
</evidence>
<dbReference type="PANTHER" id="PTHR44757:SF2">
    <property type="entry name" value="BIOFILM ARCHITECTURE MAINTENANCE PROTEIN MBAA"/>
    <property type="match status" value="1"/>
</dbReference>
<evidence type="ECO:0000259" key="2">
    <source>
        <dbReference type="PROSITE" id="PS50887"/>
    </source>
</evidence>
<accession>A0ABS9WDI8</accession>